<dbReference type="VEuPathDB" id="FungiDB:B1J91_L10956g"/>
<gene>
    <name evidence="4" type="ORF">AO440_004766</name>
    <name evidence="3" type="ORF">AO440_005277</name>
</gene>
<dbReference type="Gene3D" id="1.20.120.560">
    <property type="entry name" value="alix/aip1 in complex with the ypdl late domain"/>
    <property type="match status" value="1"/>
</dbReference>
<dbReference type="EMBL" id="LLZZ01000122">
    <property type="protein sequence ID" value="KTB02857.1"/>
    <property type="molecule type" value="Genomic_DNA"/>
</dbReference>
<dbReference type="PANTHER" id="PTHR23030:SF39">
    <property type="entry name" value="PROGRAMMED CELL DEATH 6-INTERACTING PROTEIN"/>
    <property type="match status" value="1"/>
</dbReference>
<proteinExistence type="inferred from homology"/>
<name>A0A0W0CDY9_CANGB</name>
<dbReference type="Proteomes" id="UP000054886">
    <property type="component" value="Unassembled WGS sequence"/>
</dbReference>
<protein>
    <submittedName>
        <fullName evidence="3">pH-response regulator protein palA/RIM20</fullName>
    </submittedName>
</protein>
<dbReference type="VEuPathDB" id="FungiDB:GVI51_L10901"/>
<dbReference type="Gene3D" id="1.20.140.50">
    <property type="entry name" value="alix/aip1 like domains"/>
    <property type="match status" value="1"/>
</dbReference>
<sequence>MTELIDIPFLLTKDCSADLEDRLRFCIETGSLYQTHESFKKDIGEIVNTRQALVNLKFGDSKLLTKYYGYLECLLKKIDPEALAFSWSYTNYTIFEGNVFRDENLLGERRNILFNLGIAYYQSAKHIDDYKNNLPLVCDYLKRSAGCFEILSQRTKERNSEKAIISETMLKALKSMCMGLAQETVWFKSLAAKKDLLTSKLAYKCFEYFQESLNSFQLVGQSTEYIKLILVFVESKMLYFKAVCVYRLAQSIESIADNVGVVIRCLSIAVAALTNSKLESTVVFKNKCLEMLRQLEKDNDFIYLKHVPSHLQFSDFVKLYKLDSMKDLIVLPDLTEIAPSMLDQILFRNLLPIEIMDYGTSYNEKQDIYVLQHFVEPINLLNIQLDEELASFFEIDPQHIVNAHNKTKSFVTRKELDVIGQSFGDLESNAINIETQLANITSYLDLEIKTYEEDKQQYGDAWTIVDARDVTKEFYEKVEKLKQYLEIGRNINLETQELFASIDKSLVTSRTSKAHLTAQYNDPFLNKIEALKKRRERFISEIEKKSYENRIISKLIMYYKETDDIPGTISEREEIFDNIYSKHMKVFAVDMKYIEDCKNENYGLIKEIEEYKSRTNFNNEDRSSDPRTQYIQDVRQSLASLDDVKTQLKKGTAYYQQLIEKVNELVQVIVGFLEARRNDRERLLNEISIAA</sequence>
<dbReference type="AlphaFoldDB" id="A0A0W0CDY9"/>
<dbReference type="PANTHER" id="PTHR23030">
    <property type="entry name" value="PCD6 INTERACTING PROTEIN-RELATED"/>
    <property type="match status" value="1"/>
</dbReference>
<dbReference type="EMBL" id="LLZZ01000155">
    <property type="protein sequence ID" value="KTA97902.1"/>
    <property type="molecule type" value="Genomic_DNA"/>
</dbReference>
<organism evidence="3 5">
    <name type="scientific">Candida glabrata</name>
    <name type="common">Yeast</name>
    <name type="synonym">Torulopsis glabrata</name>
    <dbReference type="NCBI Taxonomy" id="5478"/>
    <lineage>
        <taxon>Eukaryota</taxon>
        <taxon>Fungi</taxon>
        <taxon>Dikarya</taxon>
        <taxon>Ascomycota</taxon>
        <taxon>Saccharomycotina</taxon>
        <taxon>Saccharomycetes</taxon>
        <taxon>Saccharomycetales</taxon>
        <taxon>Saccharomycetaceae</taxon>
        <taxon>Nakaseomyces</taxon>
    </lineage>
</organism>
<evidence type="ECO:0000313" key="3">
    <source>
        <dbReference type="EMBL" id="KTA97902.1"/>
    </source>
</evidence>
<dbReference type="InterPro" id="IPR004328">
    <property type="entry name" value="BRO1_dom"/>
</dbReference>
<evidence type="ECO:0000313" key="4">
    <source>
        <dbReference type="EMBL" id="KTB02857.1"/>
    </source>
</evidence>
<dbReference type="Pfam" id="PF03097">
    <property type="entry name" value="BRO1"/>
    <property type="match status" value="1"/>
</dbReference>
<dbReference type="CDD" id="cd08915">
    <property type="entry name" value="V_Alix_like"/>
    <property type="match status" value="1"/>
</dbReference>
<dbReference type="VEuPathDB" id="FungiDB:CAGL0L10956g"/>
<dbReference type="VEuPathDB" id="FungiDB:GWK60_L14927"/>
<accession>A0A0W0CDY9</accession>
<dbReference type="PROSITE" id="PS51180">
    <property type="entry name" value="BRO1"/>
    <property type="match status" value="1"/>
</dbReference>
<evidence type="ECO:0000256" key="1">
    <source>
        <dbReference type="ARBA" id="ARBA00038154"/>
    </source>
</evidence>
<dbReference type="InterPro" id="IPR025304">
    <property type="entry name" value="ALIX_V_dom"/>
</dbReference>
<dbReference type="InterPro" id="IPR038499">
    <property type="entry name" value="BRO1_sf"/>
</dbReference>
<dbReference type="GO" id="GO:0005768">
    <property type="term" value="C:endosome"/>
    <property type="evidence" value="ECO:0007669"/>
    <property type="project" value="TreeGrafter"/>
</dbReference>
<feature type="domain" description="BRO1" evidence="2">
    <location>
        <begin position="3"/>
        <end position="385"/>
    </location>
</feature>
<dbReference type="Pfam" id="PF13949">
    <property type="entry name" value="ALIX_LYPXL_bnd"/>
    <property type="match status" value="1"/>
</dbReference>
<comment type="caution">
    <text evidence="3">The sequence shown here is derived from an EMBL/GenBank/DDBJ whole genome shotgun (WGS) entry which is preliminary data.</text>
</comment>
<dbReference type="Gene3D" id="1.25.40.280">
    <property type="entry name" value="alix/aip1 like domains"/>
    <property type="match status" value="1"/>
</dbReference>
<reference evidence="3 5" key="1">
    <citation type="submission" date="2015-10" db="EMBL/GenBank/DDBJ databases">
        <title>Draft genomes sequences of Candida glabrata isolates 1A, 1B, 2A, 2B, 3A and 3B.</title>
        <authorList>
            <person name="Haavelsrud O.E."/>
            <person name="Gaustad P."/>
        </authorList>
    </citation>
    <scope>NUCLEOTIDE SEQUENCE [LARGE SCALE GENOMIC DNA]</scope>
    <source>
        <strain evidence="3">910700640</strain>
    </source>
</reference>
<comment type="similarity">
    <text evidence="1">Belongs to the palA/RIM20 family.</text>
</comment>
<evidence type="ECO:0000259" key="2">
    <source>
        <dbReference type="PROSITE" id="PS51180"/>
    </source>
</evidence>
<dbReference type="SMART" id="SM01041">
    <property type="entry name" value="BRO1"/>
    <property type="match status" value="1"/>
</dbReference>
<evidence type="ECO:0000313" key="5">
    <source>
        <dbReference type="Proteomes" id="UP000054886"/>
    </source>
</evidence>